<evidence type="ECO:0000259" key="3">
    <source>
        <dbReference type="Pfam" id="PF00931"/>
    </source>
</evidence>
<name>A0A5N5IBC4_9ROSA</name>
<dbReference type="InterPro" id="IPR036388">
    <property type="entry name" value="WH-like_DNA-bd_sf"/>
</dbReference>
<organism evidence="6 7">
    <name type="scientific">Pyrus ussuriensis x Pyrus communis</name>
    <dbReference type="NCBI Taxonomy" id="2448454"/>
    <lineage>
        <taxon>Eukaryota</taxon>
        <taxon>Viridiplantae</taxon>
        <taxon>Streptophyta</taxon>
        <taxon>Embryophyta</taxon>
        <taxon>Tracheophyta</taxon>
        <taxon>Spermatophyta</taxon>
        <taxon>Magnoliopsida</taxon>
        <taxon>eudicotyledons</taxon>
        <taxon>Gunneridae</taxon>
        <taxon>Pentapetalae</taxon>
        <taxon>rosids</taxon>
        <taxon>fabids</taxon>
        <taxon>Rosales</taxon>
        <taxon>Rosaceae</taxon>
        <taxon>Amygdaloideae</taxon>
        <taxon>Maleae</taxon>
        <taxon>Pyrus</taxon>
    </lineage>
</organism>
<reference evidence="6 7" key="3">
    <citation type="submission" date="2019-11" db="EMBL/GenBank/DDBJ databases">
        <title>A de novo genome assembly of a pear dwarfing rootstock.</title>
        <authorList>
            <person name="Wang F."/>
            <person name="Wang J."/>
            <person name="Li S."/>
            <person name="Zhang Y."/>
            <person name="Fang M."/>
            <person name="Ma L."/>
            <person name="Zhao Y."/>
            <person name="Jiang S."/>
        </authorList>
    </citation>
    <scope>NUCLEOTIDE SEQUENCE [LARGE SCALE GENOMIC DNA]</scope>
    <source>
        <strain evidence="6">S2</strain>
        <tissue evidence="6">Leaf</tissue>
    </source>
</reference>
<dbReference type="Gene3D" id="1.10.10.10">
    <property type="entry name" value="Winged helix-like DNA-binding domain superfamily/Winged helix DNA-binding domain"/>
    <property type="match status" value="1"/>
</dbReference>
<comment type="caution">
    <text evidence="6">The sequence shown here is derived from an EMBL/GenBank/DDBJ whole genome shotgun (WGS) entry which is preliminary data.</text>
</comment>
<dbReference type="InterPro" id="IPR055414">
    <property type="entry name" value="LRR_R13L4/SHOC2-like"/>
</dbReference>
<dbReference type="FunFam" id="1.10.10.10:FF:000322">
    <property type="entry name" value="Probable disease resistance protein At1g63360"/>
    <property type="match status" value="1"/>
</dbReference>
<dbReference type="Pfam" id="PF23598">
    <property type="entry name" value="LRR_14"/>
    <property type="match status" value="1"/>
</dbReference>
<evidence type="ECO:0000313" key="7">
    <source>
        <dbReference type="Proteomes" id="UP000327157"/>
    </source>
</evidence>
<keyword evidence="2" id="KW-0611">Plant defense</keyword>
<reference evidence="6 7" key="1">
    <citation type="submission" date="2019-09" db="EMBL/GenBank/DDBJ databases">
        <authorList>
            <person name="Ou C."/>
        </authorList>
    </citation>
    <scope>NUCLEOTIDE SEQUENCE [LARGE SCALE GENOMIC DNA]</scope>
    <source>
        <strain evidence="6">S2</strain>
        <tissue evidence="6">Leaf</tissue>
    </source>
</reference>
<dbReference type="SUPFAM" id="SSF52540">
    <property type="entry name" value="P-loop containing nucleoside triphosphate hydrolases"/>
    <property type="match status" value="1"/>
</dbReference>
<evidence type="ECO:0000313" key="6">
    <source>
        <dbReference type="EMBL" id="KAB2636557.1"/>
    </source>
</evidence>
<dbReference type="Gene3D" id="1.20.5.4130">
    <property type="match status" value="1"/>
</dbReference>
<dbReference type="Gene3D" id="3.80.10.10">
    <property type="entry name" value="Ribonuclease Inhibitor"/>
    <property type="match status" value="6"/>
</dbReference>
<dbReference type="GO" id="GO:0006952">
    <property type="term" value="P:defense response"/>
    <property type="evidence" value="ECO:0007669"/>
    <property type="project" value="UniProtKB-KW"/>
</dbReference>
<dbReference type="InterPro" id="IPR032675">
    <property type="entry name" value="LRR_dom_sf"/>
</dbReference>
<dbReference type="GO" id="GO:0043531">
    <property type="term" value="F:ADP binding"/>
    <property type="evidence" value="ECO:0007669"/>
    <property type="project" value="InterPro"/>
</dbReference>
<dbReference type="InterPro" id="IPR002182">
    <property type="entry name" value="NB-ARC"/>
</dbReference>
<evidence type="ECO:0000259" key="5">
    <source>
        <dbReference type="Pfam" id="PF23598"/>
    </source>
</evidence>
<dbReference type="PRINTS" id="PR00364">
    <property type="entry name" value="DISEASERSIST"/>
</dbReference>
<dbReference type="PANTHER" id="PTHR36766">
    <property type="entry name" value="PLANT BROAD-SPECTRUM MILDEW RESISTANCE PROTEIN RPW8"/>
    <property type="match status" value="1"/>
</dbReference>
<dbReference type="Gene3D" id="3.40.50.300">
    <property type="entry name" value="P-loop containing nucleotide triphosphate hydrolases"/>
    <property type="match status" value="1"/>
</dbReference>
<accession>A0A5N5IBC4</accession>
<feature type="domain" description="Disease resistance protein winged helix" evidence="4">
    <location>
        <begin position="412"/>
        <end position="483"/>
    </location>
</feature>
<protein>
    <submittedName>
        <fullName evidence="6">Disease resistance protein RGA2-like</fullName>
    </submittedName>
</protein>
<gene>
    <name evidence="6" type="ORF">D8674_027091</name>
</gene>
<dbReference type="OrthoDB" id="244384at2759"/>
<proteinExistence type="predicted"/>
<dbReference type="InterPro" id="IPR027417">
    <property type="entry name" value="P-loop_NTPase"/>
</dbReference>
<dbReference type="PANTHER" id="PTHR36766:SF70">
    <property type="entry name" value="DISEASE RESISTANCE PROTEIN RGA4"/>
    <property type="match status" value="1"/>
</dbReference>
<keyword evidence="7" id="KW-1185">Reference proteome</keyword>
<dbReference type="EMBL" id="SMOL01000004">
    <property type="protein sequence ID" value="KAB2636557.1"/>
    <property type="molecule type" value="Genomic_DNA"/>
</dbReference>
<feature type="domain" description="NB-ARC" evidence="3">
    <location>
        <begin position="163"/>
        <end position="321"/>
    </location>
</feature>
<keyword evidence="1" id="KW-0677">Repeat</keyword>
<dbReference type="Proteomes" id="UP000327157">
    <property type="component" value="Chromosome 5"/>
</dbReference>
<dbReference type="InterPro" id="IPR058922">
    <property type="entry name" value="WHD_DRP"/>
</dbReference>
<dbReference type="InterPro" id="IPR042197">
    <property type="entry name" value="Apaf_helical"/>
</dbReference>
<feature type="domain" description="Disease resistance R13L4/SHOC-2-like LRR" evidence="5">
    <location>
        <begin position="540"/>
        <end position="838"/>
    </location>
</feature>
<dbReference type="Pfam" id="PF00931">
    <property type="entry name" value="NB-ARC"/>
    <property type="match status" value="1"/>
</dbReference>
<evidence type="ECO:0000259" key="4">
    <source>
        <dbReference type="Pfam" id="PF23559"/>
    </source>
</evidence>
<sequence length="1735" mass="194985">MPEIFSFNAEGILARAASLATEPLIRSWGLEAKLTGLHQTLSLIQDITLALWAQKLTDVANDADDVVDEIDYEVLHHKLEIKNHLKRKVLNFISLSNPVAFRLKTAHRIKKINASLVDLKNQASIMGLVSKNIDATSQAMRSIRETNSSIGNEIMVGRDEVVSNILATLTSSEVDQENLSVMAIVGMPGLGKTTLAKLVYNEDEINKHFDKKIWIHVSNTFDVDLILSRILKYEAVLKSLQEQLKEKRCLFVPDDIWNEDSEKWSKLMSCLSELHFARGSTILVTTCSSKVATITGTLPRCDLGFLSEDECWSILKERAFVDNTAAPADPDLEEVGIEIAKKCAGLPSVAKVFGGMLHSKNGADQWSAILQSKIWDSPEAKEIIISELKLSLDNLKFPFLKQCFAYCSMSKKGSEIERDDLIQMWMAQGLLHPSTENSDLEMEDIGTEYFHILLQNSLLQDLTKDEFGVVAKCKMHALVHDFAELVSKSESVTSSSNKMVGTLKIRHASHIPTSVLESIQKKTLRGLRSLFSNSEVPRNMLPRLRGLHVLNLYNSNIKELPISIGKLKQLRYLNVSGTEIKAIPKSVGKLHNLQTLRMEYCRRLKVFPKEMGNLINLRHVYFGPVQKKKRANFGWYTESPVGVGQLTNLRTMPYFIVSPDETDRSIEELAGLNHLKGELAIYGLEHVRDGEEAKKSNLVGKRNIRKLSLVWGEEMRPCNNSEEDVLQGLQPHHNLEILEIRNFMEIRLLQCDVCEEAPMLGHLPGLMHLEFNTMCNLKRLGDEFYGYDDVDDAMKTKALFPALKTFRISAAPKLTEWIEPPVVKEKQISVFPRLEELDLVECPQLRNFPDHFASLHKLEMSICHELSNLTSRVEKCTSLKNLEISNCDKFMSLSLSGLTSIQKLLLSSRGGKLTSTSLHSGPELYGRVSLKELSIKCPSLESLEISCCNSLMSISIHGATSLRGLKISSCGGLRSMDLRSLPECYTPLQVLSLRSCKSMESISSLHGCTSLRELTIEDCDGLKTYVPSGLESCTSLRTLTVHDCQHLRQYSAFGLDVSLIEELTIYKSPKLICVSSHGLMRLRKLVLVASCVQELSIVGSTTVEELSLQDCTSLGSLCIDNCERLRHVAIEGYEKLSSLLGGLKHWNALERLKITGSRNLECIPISDVFPPSLRQFVIEDCAQLSSLPGRHESLEELSIVNCPELCWSSVANEGRSLTALRKLVIASCSETELNIDSISTLEEISLHDCTTLGELRIRDCQNLRHLVRDGWGIPPLSLELLSIKRCSNLEALPSLDNLTSLGKLSIKGCDGLTGLPSGLSSCTSLDKLDIGWCRNLISLADVDVTSLQSLSRLIILRCEKLQYLPTGLRTLSRLKTLWIGGFWEELDSFPVSQIPPSDDLAIMGWPKLKSLPQVINHSTSPVTRLTIYGWDGLETLPEWLGDLTSLTNLSIHNCKNLWSLPSAQAMQRLTQVRYIWIYVCPILKETCDKGIGTEWSNKSHFPIIQKLEDTSQGHALAEVALWWAGERNCHCPHGMPCHQLTKVFQLNICMKVSRNYDFRYQTGTKKNLIDEMLKIKKFQGKWLGDLTSLYQLEIYNCMNLNSLPSIQAMQRLTRLEHLIISGCPILKERCAMLTGTEWPKISDIPYADRNFFSLKPNNSFVRFPFFHLFLSSSSPLLSKNTYNANLLPIIVFIASKVPCDPIDVRVSAYMQLCRRIFLDQRITNTQYKRYVLESL</sequence>
<dbReference type="InterPro" id="IPR006553">
    <property type="entry name" value="Leu-rich_rpt_Cys-con_subtyp"/>
</dbReference>
<dbReference type="Pfam" id="PF23559">
    <property type="entry name" value="WHD_DRP"/>
    <property type="match status" value="1"/>
</dbReference>
<evidence type="ECO:0000256" key="2">
    <source>
        <dbReference type="ARBA" id="ARBA00022821"/>
    </source>
</evidence>
<dbReference type="SUPFAM" id="SSF52058">
    <property type="entry name" value="L domain-like"/>
    <property type="match status" value="3"/>
</dbReference>
<reference evidence="7" key="2">
    <citation type="submission" date="2019-10" db="EMBL/GenBank/DDBJ databases">
        <title>A de novo genome assembly of a pear dwarfing rootstock.</title>
        <authorList>
            <person name="Wang F."/>
            <person name="Wang J."/>
            <person name="Li S."/>
            <person name="Zhang Y."/>
            <person name="Fang M."/>
            <person name="Ma L."/>
            <person name="Zhao Y."/>
            <person name="Jiang S."/>
        </authorList>
    </citation>
    <scope>NUCLEOTIDE SEQUENCE [LARGE SCALE GENOMIC DNA]</scope>
</reference>
<evidence type="ECO:0000256" key="1">
    <source>
        <dbReference type="ARBA" id="ARBA00022737"/>
    </source>
</evidence>
<dbReference type="Gene3D" id="1.10.8.430">
    <property type="entry name" value="Helical domain of apoptotic protease-activating factors"/>
    <property type="match status" value="1"/>
</dbReference>
<dbReference type="SMART" id="SM00367">
    <property type="entry name" value="LRR_CC"/>
    <property type="match status" value="6"/>
</dbReference>